<proteinExistence type="predicted"/>
<evidence type="ECO:0000313" key="1">
    <source>
        <dbReference type="EMBL" id="GLI56580.1"/>
    </source>
</evidence>
<name>A0A9W6GMC4_9FUSO</name>
<gene>
    <name evidence="1" type="ORF">PM10SUCC1_20940</name>
</gene>
<protein>
    <submittedName>
        <fullName evidence="1">Uncharacterized protein</fullName>
    </submittedName>
</protein>
<dbReference type="Proteomes" id="UP001144471">
    <property type="component" value="Unassembled WGS sequence"/>
</dbReference>
<dbReference type="RefSeq" id="WP_281835830.1">
    <property type="nucleotide sequence ID" value="NZ_BSDY01000009.1"/>
</dbReference>
<accession>A0A9W6GMC4</accession>
<keyword evidence="2" id="KW-1185">Reference proteome</keyword>
<evidence type="ECO:0000313" key="2">
    <source>
        <dbReference type="Proteomes" id="UP001144471"/>
    </source>
</evidence>
<reference evidence="1" key="1">
    <citation type="submission" date="2022-12" db="EMBL/GenBank/DDBJ databases">
        <title>Reference genome sequencing for broad-spectrum identification of bacterial and archaeal isolates by mass spectrometry.</title>
        <authorList>
            <person name="Sekiguchi Y."/>
            <person name="Tourlousse D.M."/>
        </authorList>
    </citation>
    <scope>NUCLEOTIDE SEQUENCE</scope>
    <source>
        <strain evidence="1">10succ1</strain>
    </source>
</reference>
<dbReference type="AlphaFoldDB" id="A0A9W6GMC4"/>
<comment type="caution">
    <text evidence="1">The sequence shown here is derived from an EMBL/GenBank/DDBJ whole genome shotgun (WGS) entry which is preliminary data.</text>
</comment>
<organism evidence="1 2">
    <name type="scientific">Propionigenium maris DSM 9537</name>
    <dbReference type="NCBI Taxonomy" id="1123000"/>
    <lineage>
        <taxon>Bacteria</taxon>
        <taxon>Fusobacteriati</taxon>
        <taxon>Fusobacteriota</taxon>
        <taxon>Fusobacteriia</taxon>
        <taxon>Fusobacteriales</taxon>
        <taxon>Fusobacteriaceae</taxon>
        <taxon>Propionigenium</taxon>
    </lineage>
</organism>
<dbReference type="EMBL" id="BSDY01000009">
    <property type="protein sequence ID" value="GLI56580.1"/>
    <property type="molecule type" value="Genomic_DNA"/>
</dbReference>
<sequence length="73" mass="8576">MAHLKIAVNLEKYRLIDLKIIRVGRPHHVYTLLKPLISVGVEEDDIRDRVFKAFQRIVLVRSHVIFTGSKYYS</sequence>